<protein>
    <submittedName>
        <fullName evidence="4">Mannosyl-3-phosphoglycerate phosphatase-related protein</fullName>
        <ecNumber evidence="4">3.1.3.70</ecNumber>
    </submittedName>
</protein>
<dbReference type="GO" id="GO:0050531">
    <property type="term" value="F:mannosyl-3-phosphoglycerate phosphatase activity"/>
    <property type="evidence" value="ECO:0007669"/>
    <property type="project" value="UniProtKB-EC"/>
</dbReference>
<dbReference type="EMBL" id="VYKJ01000002">
    <property type="protein sequence ID" value="KAA9001874.1"/>
    <property type="molecule type" value="Genomic_DNA"/>
</dbReference>
<reference evidence="4 5" key="1">
    <citation type="submission" date="2019-09" db="EMBL/GenBank/DDBJ databases">
        <authorList>
            <person name="Li Y."/>
        </authorList>
    </citation>
    <scope>NUCLEOTIDE SEQUENCE [LARGE SCALE GENOMIC DNA]</scope>
    <source>
        <strain evidence="4 5">L3-3HA</strain>
    </source>
</reference>
<dbReference type="AlphaFoldDB" id="A0A5J5G4T5"/>
<dbReference type="NCBIfam" id="TIGR01486">
    <property type="entry name" value="HAD-SF-IIB-MPGP"/>
    <property type="match status" value="1"/>
</dbReference>
<evidence type="ECO:0000256" key="1">
    <source>
        <dbReference type="ARBA" id="ARBA00022723"/>
    </source>
</evidence>
<dbReference type="Gene3D" id="3.40.50.1000">
    <property type="entry name" value="HAD superfamily/HAD-like"/>
    <property type="match status" value="1"/>
</dbReference>
<dbReference type="OrthoDB" id="193379at2"/>
<dbReference type="Pfam" id="PF08282">
    <property type="entry name" value="Hydrolase_3"/>
    <property type="match status" value="2"/>
</dbReference>
<accession>A0A5J5G4T5</accession>
<dbReference type="GO" id="GO:0051479">
    <property type="term" value="P:mannosylglycerate biosynthetic process"/>
    <property type="evidence" value="ECO:0007669"/>
    <property type="project" value="InterPro"/>
</dbReference>
<name>A0A5J5G4T5_9GAMM</name>
<comment type="caution">
    <text evidence="4">The sequence shown here is derived from an EMBL/GenBank/DDBJ whole genome shotgun (WGS) entry which is preliminary data.</text>
</comment>
<keyword evidence="5" id="KW-1185">Reference proteome</keyword>
<dbReference type="SUPFAM" id="SSF56784">
    <property type="entry name" value="HAD-like"/>
    <property type="match status" value="1"/>
</dbReference>
<evidence type="ECO:0000256" key="2">
    <source>
        <dbReference type="ARBA" id="ARBA00022801"/>
    </source>
</evidence>
<keyword evidence="2 4" id="KW-0378">Hydrolase</keyword>
<keyword evidence="1" id="KW-0479">Metal-binding</keyword>
<sequence>MADLATQLIVFTDLDGSLLDHDTYSWEAASAWLSRLKRLQIPIVITTSKTAAEVTPLQQMLGLSDMPFIAENGALVSLPGWSSHADYPRKIFNADYPQICRLLHNLRDKQRFAFRGFSDMSDEEVADVTGLDLAGAALARCREASEPIQWRGDAVSLAAFRLCLRQHQLELTQGGRFYHVMGCGISKGNAVNWLKIQYEGQQQKKWVAIGLGDGPNDVSMLQACRYAVVIKGQASQNVQLPDDFNGEQFWTGASGPAGWSEGLNYFLRELII</sequence>
<dbReference type="GO" id="GO:0000287">
    <property type="term" value="F:magnesium ion binding"/>
    <property type="evidence" value="ECO:0007669"/>
    <property type="project" value="TreeGrafter"/>
</dbReference>
<evidence type="ECO:0000256" key="3">
    <source>
        <dbReference type="ARBA" id="ARBA00022842"/>
    </source>
</evidence>
<dbReference type="SFLD" id="SFLDG01142">
    <property type="entry name" value="C2.B.2:_Mannosyl-3-phosphoglyc"/>
    <property type="match status" value="1"/>
</dbReference>
<dbReference type="PANTHER" id="PTHR10000">
    <property type="entry name" value="PHOSPHOSERINE PHOSPHATASE"/>
    <property type="match status" value="1"/>
</dbReference>
<dbReference type="PANTHER" id="PTHR10000:SF8">
    <property type="entry name" value="HAD SUPERFAMILY HYDROLASE-LIKE, TYPE 3"/>
    <property type="match status" value="1"/>
</dbReference>
<dbReference type="InterPro" id="IPR023214">
    <property type="entry name" value="HAD_sf"/>
</dbReference>
<dbReference type="RefSeq" id="WP_150434110.1">
    <property type="nucleotide sequence ID" value="NZ_VYKJ01000002.1"/>
</dbReference>
<dbReference type="NCBIfam" id="TIGR01484">
    <property type="entry name" value="HAD-SF-IIB"/>
    <property type="match status" value="1"/>
</dbReference>
<dbReference type="Proteomes" id="UP000335415">
    <property type="component" value="Unassembled WGS sequence"/>
</dbReference>
<dbReference type="InterPro" id="IPR006379">
    <property type="entry name" value="HAD-SF_hydro_IIB"/>
</dbReference>
<dbReference type="Gene3D" id="3.30.980.20">
    <property type="entry name" value="Putative mannosyl-3-phosphoglycerate phosphatase, domain 2"/>
    <property type="match status" value="1"/>
</dbReference>
<proteinExistence type="predicted"/>
<dbReference type="SFLD" id="SFLDS00003">
    <property type="entry name" value="Haloacid_Dehalogenase"/>
    <property type="match status" value="1"/>
</dbReference>
<dbReference type="EC" id="3.1.3.70" evidence="4"/>
<evidence type="ECO:0000313" key="4">
    <source>
        <dbReference type="EMBL" id="KAA9001874.1"/>
    </source>
</evidence>
<dbReference type="InterPro" id="IPR006381">
    <property type="entry name" value="HAD-SF-IIB-MPGP"/>
</dbReference>
<keyword evidence="3" id="KW-0460">Magnesium</keyword>
<organism evidence="4 5">
    <name type="scientific">Affinibrenneria salicis</name>
    <dbReference type="NCBI Taxonomy" id="2590031"/>
    <lineage>
        <taxon>Bacteria</taxon>
        <taxon>Pseudomonadati</taxon>
        <taxon>Pseudomonadota</taxon>
        <taxon>Gammaproteobacteria</taxon>
        <taxon>Enterobacterales</taxon>
        <taxon>Pectobacteriaceae</taxon>
        <taxon>Affinibrenneria</taxon>
    </lineage>
</organism>
<dbReference type="SFLD" id="SFLDG01140">
    <property type="entry name" value="C2.B:_Phosphomannomutase_and_P"/>
    <property type="match status" value="1"/>
</dbReference>
<gene>
    <name evidence="4" type="ORF">FJU30_06180</name>
</gene>
<dbReference type="InterPro" id="IPR036412">
    <property type="entry name" value="HAD-like_sf"/>
</dbReference>
<dbReference type="NCBIfam" id="NF002976">
    <property type="entry name" value="PRK03669.1"/>
    <property type="match status" value="1"/>
</dbReference>
<dbReference type="GO" id="GO:0005829">
    <property type="term" value="C:cytosol"/>
    <property type="evidence" value="ECO:0007669"/>
    <property type="project" value="TreeGrafter"/>
</dbReference>
<evidence type="ECO:0000313" key="5">
    <source>
        <dbReference type="Proteomes" id="UP000335415"/>
    </source>
</evidence>